<dbReference type="Gene3D" id="1.20.59.10">
    <property type="entry name" value="Chorismate mutase"/>
    <property type="match status" value="1"/>
</dbReference>
<reference evidence="3 4" key="1">
    <citation type="submission" date="2023-10" db="EMBL/GenBank/DDBJ databases">
        <title>Draft Genome Sequence of Bacillus thuringiensis serovar. toumanoffi 4059: Identification of a Novel Cry Protein Candidate.</title>
        <authorList>
            <person name="Murdoch R.W."/>
            <person name="Gemler B."/>
            <person name="Heater B.S."/>
        </authorList>
    </citation>
    <scope>NUCLEOTIDE SEQUENCE [LARGE SCALE GENOMIC DNA]</scope>
    <source>
        <strain evidence="3 4">4059</strain>
    </source>
</reference>
<dbReference type="Pfam" id="PF00793">
    <property type="entry name" value="DAHP_synth_1"/>
    <property type="match status" value="1"/>
</dbReference>
<dbReference type="EMBL" id="JAWQCK010000007">
    <property type="protein sequence ID" value="MDW9212843.1"/>
    <property type="molecule type" value="Genomic_DNA"/>
</dbReference>
<dbReference type="SUPFAM" id="SSF51569">
    <property type="entry name" value="Aldolase"/>
    <property type="match status" value="1"/>
</dbReference>
<name>A0ABD5I728_BACTU</name>
<gene>
    <name evidence="3" type="ORF">BTTOUR_29210</name>
</gene>
<dbReference type="InterPro" id="IPR006218">
    <property type="entry name" value="DAHP1/KDSA"/>
</dbReference>
<dbReference type="InterPro" id="IPR052899">
    <property type="entry name" value="Class-I_DAHP_synthase"/>
</dbReference>
<evidence type="ECO:0000313" key="4">
    <source>
        <dbReference type="Proteomes" id="UP001272716"/>
    </source>
</evidence>
<dbReference type="Proteomes" id="UP001272716">
    <property type="component" value="Unassembled WGS sequence"/>
</dbReference>
<evidence type="ECO:0000313" key="3">
    <source>
        <dbReference type="EMBL" id="MDW9212843.1"/>
    </source>
</evidence>
<evidence type="ECO:0000259" key="2">
    <source>
        <dbReference type="Pfam" id="PF00793"/>
    </source>
</evidence>
<dbReference type="PANTHER" id="PTHR43018:SF1">
    <property type="entry name" value="PROTEIN AROA(G)"/>
    <property type="match status" value="1"/>
</dbReference>
<feature type="domain" description="DAHP synthetase I/KDSA" evidence="2">
    <location>
        <begin position="65"/>
        <end position="104"/>
    </location>
</feature>
<protein>
    <recommendedName>
        <fullName evidence="2">DAHP synthetase I/KDSA domain-containing protein</fullName>
    </recommendedName>
</protein>
<proteinExistence type="predicted"/>
<dbReference type="GO" id="GO:0016740">
    <property type="term" value="F:transferase activity"/>
    <property type="evidence" value="ECO:0007669"/>
    <property type="project" value="UniProtKB-KW"/>
</dbReference>
<dbReference type="AlphaFoldDB" id="A0ABD5I728"/>
<dbReference type="InterPro" id="IPR036979">
    <property type="entry name" value="CM_dom_sf"/>
</dbReference>
<keyword evidence="1" id="KW-0808">Transferase</keyword>
<accession>A0ABD5I728</accession>
<comment type="caution">
    <text evidence="3">The sequence shown here is derived from an EMBL/GenBank/DDBJ whole genome shotgun (WGS) entry which is preliminary data.</text>
</comment>
<evidence type="ECO:0000256" key="1">
    <source>
        <dbReference type="ARBA" id="ARBA00022679"/>
    </source>
</evidence>
<organism evidence="3 4">
    <name type="scientific">Bacillus thuringiensis serovar toumanoffi</name>
    <dbReference type="NCBI Taxonomy" id="180862"/>
    <lineage>
        <taxon>Bacteria</taxon>
        <taxon>Bacillati</taxon>
        <taxon>Bacillota</taxon>
        <taxon>Bacilli</taxon>
        <taxon>Bacillales</taxon>
        <taxon>Bacillaceae</taxon>
        <taxon>Bacillus</taxon>
        <taxon>Bacillus cereus group</taxon>
    </lineage>
</organism>
<dbReference type="PANTHER" id="PTHR43018">
    <property type="entry name" value="PHOSPHO-2-DEHYDRO-3-DEOXYHEPTONATE ALDOLASE"/>
    <property type="match status" value="1"/>
</dbReference>
<dbReference type="Gene3D" id="3.20.20.70">
    <property type="entry name" value="Aldolase class I"/>
    <property type="match status" value="1"/>
</dbReference>
<sequence length="114" mass="13420">MKRFDPVRERNMLDLIAENNNGPFETSTLQHIFKQIFQVGLELQEEDHRKAILVSRKKKTEDTIVEINSEKIGDGNQHFIMGPCAVESYEQVRQVAEAMKEQRVIRLIFPLYRF</sequence>
<dbReference type="InterPro" id="IPR013785">
    <property type="entry name" value="Aldolase_TIM"/>
</dbReference>